<dbReference type="InterPro" id="IPR037294">
    <property type="entry name" value="ABC_BtuC-like"/>
</dbReference>
<evidence type="ECO:0000313" key="9">
    <source>
        <dbReference type="EMBL" id="KAB8037828.1"/>
    </source>
</evidence>
<dbReference type="PANTHER" id="PTHR30472">
    <property type="entry name" value="FERRIC ENTEROBACTIN TRANSPORT SYSTEM PERMEASE PROTEIN"/>
    <property type="match status" value="1"/>
</dbReference>
<feature type="transmembrane region" description="Helical" evidence="8">
    <location>
        <begin position="90"/>
        <end position="110"/>
    </location>
</feature>
<keyword evidence="6 8" id="KW-1133">Transmembrane helix</keyword>
<keyword evidence="5 8" id="KW-0812">Transmembrane</keyword>
<keyword evidence="10" id="KW-1185">Reference proteome</keyword>
<feature type="transmembrane region" description="Helical" evidence="8">
    <location>
        <begin position="116"/>
        <end position="135"/>
    </location>
</feature>
<feature type="transmembrane region" description="Helical" evidence="8">
    <location>
        <begin position="156"/>
        <end position="182"/>
    </location>
</feature>
<keyword evidence="7 8" id="KW-0472">Membrane</keyword>
<dbReference type="Gene3D" id="1.10.3470.10">
    <property type="entry name" value="ABC transporter involved in vitamin B12 uptake, BtuC"/>
    <property type="match status" value="1"/>
</dbReference>
<evidence type="ECO:0000313" key="10">
    <source>
        <dbReference type="Proteomes" id="UP000437748"/>
    </source>
</evidence>
<organism evidence="9 10">
    <name type="scientific">Silvanigrella paludirubra</name>
    <dbReference type="NCBI Taxonomy" id="2499159"/>
    <lineage>
        <taxon>Bacteria</taxon>
        <taxon>Pseudomonadati</taxon>
        <taxon>Bdellovibrionota</taxon>
        <taxon>Oligoflexia</taxon>
        <taxon>Silvanigrellales</taxon>
        <taxon>Silvanigrellaceae</taxon>
        <taxon>Silvanigrella</taxon>
    </lineage>
</organism>
<feature type="transmembrane region" description="Helical" evidence="8">
    <location>
        <begin position="34"/>
        <end position="52"/>
    </location>
</feature>
<sequence length="303" mass="33556">MSNYSFLNIYEAIIKKNLEYENQFIIYDVRLPRLIVGILCGAAFALSGSLLQTVFRNPMAAPDILGINSACSFCILLFSIYLLKDLNLSFLLSSFIGALSGFLIAILASIENKKIYHAKLIIVGIAIGVLFKSLCQFLIMQSDEKQSAFFSFITGTLYLVSWDTVYTIFIPSLLFIIISFFMHKKLDVLLLNEDVSNSIGFQVTKWKIIIIFISLVLASVAVSGCGSLGFVGLISPNISKILFGSFHKLNLIGSALIGAVLTVFSDFLGRILFPPYEIPAGLITIIIGVPYFVYLMKKIKIHI</sequence>
<dbReference type="EMBL" id="WFLM01000004">
    <property type="protein sequence ID" value="KAB8037828.1"/>
    <property type="molecule type" value="Genomic_DNA"/>
</dbReference>
<evidence type="ECO:0000256" key="6">
    <source>
        <dbReference type="ARBA" id="ARBA00022989"/>
    </source>
</evidence>
<feature type="transmembrane region" description="Helical" evidence="8">
    <location>
        <begin position="64"/>
        <end position="83"/>
    </location>
</feature>
<dbReference type="GO" id="GO:0005886">
    <property type="term" value="C:plasma membrane"/>
    <property type="evidence" value="ECO:0007669"/>
    <property type="project" value="UniProtKB-SubCell"/>
</dbReference>
<evidence type="ECO:0000256" key="8">
    <source>
        <dbReference type="SAM" id="Phobius"/>
    </source>
</evidence>
<name>A0A6N6VS49_9BACT</name>
<evidence type="ECO:0000256" key="7">
    <source>
        <dbReference type="ARBA" id="ARBA00023136"/>
    </source>
</evidence>
<evidence type="ECO:0000256" key="3">
    <source>
        <dbReference type="ARBA" id="ARBA00022448"/>
    </source>
</evidence>
<evidence type="ECO:0000256" key="2">
    <source>
        <dbReference type="ARBA" id="ARBA00007935"/>
    </source>
</evidence>
<feature type="transmembrane region" description="Helical" evidence="8">
    <location>
        <begin position="208"/>
        <end position="231"/>
    </location>
</feature>
<dbReference type="Proteomes" id="UP000437748">
    <property type="component" value="Unassembled WGS sequence"/>
</dbReference>
<feature type="transmembrane region" description="Helical" evidence="8">
    <location>
        <begin position="251"/>
        <end position="272"/>
    </location>
</feature>
<evidence type="ECO:0000256" key="5">
    <source>
        <dbReference type="ARBA" id="ARBA00022692"/>
    </source>
</evidence>
<dbReference type="Pfam" id="PF01032">
    <property type="entry name" value="FecCD"/>
    <property type="match status" value="1"/>
</dbReference>
<reference evidence="9 10" key="1">
    <citation type="submission" date="2019-10" db="EMBL/GenBank/DDBJ databases">
        <title>New species of Slilvanegrellaceae.</title>
        <authorList>
            <person name="Pitt A."/>
            <person name="Hahn M.W."/>
        </authorList>
    </citation>
    <scope>NUCLEOTIDE SEQUENCE [LARGE SCALE GENOMIC DNA]</scope>
    <source>
        <strain evidence="9 10">SP-Ram-0.45-NSY-1</strain>
    </source>
</reference>
<dbReference type="InterPro" id="IPR000522">
    <property type="entry name" value="ABC_transptr_permease_BtuC"/>
</dbReference>
<evidence type="ECO:0000256" key="1">
    <source>
        <dbReference type="ARBA" id="ARBA00004651"/>
    </source>
</evidence>
<accession>A0A6N6VS49</accession>
<keyword evidence="3" id="KW-0813">Transport</keyword>
<dbReference type="SUPFAM" id="SSF81345">
    <property type="entry name" value="ABC transporter involved in vitamin B12 uptake, BtuC"/>
    <property type="match status" value="1"/>
</dbReference>
<gene>
    <name evidence="9" type="ORF">GCL60_11680</name>
</gene>
<comment type="subcellular location">
    <subcellularLocation>
        <location evidence="1">Cell membrane</location>
        <topology evidence="1">Multi-pass membrane protein</topology>
    </subcellularLocation>
</comment>
<dbReference type="GO" id="GO:0022857">
    <property type="term" value="F:transmembrane transporter activity"/>
    <property type="evidence" value="ECO:0007669"/>
    <property type="project" value="InterPro"/>
</dbReference>
<dbReference type="CDD" id="cd06550">
    <property type="entry name" value="TM_ABC_iron-siderophores_like"/>
    <property type="match status" value="1"/>
</dbReference>
<dbReference type="OrthoDB" id="9055647at2"/>
<proteinExistence type="inferred from homology"/>
<dbReference type="PANTHER" id="PTHR30472:SF24">
    <property type="entry name" value="FERRIC ENTEROBACTIN TRANSPORT SYSTEM PERMEASE PROTEIN FEPG"/>
    <property type="match status" value="1"/>
</dbReference>
<comment type="similarity">
    <text evidence="2">Belongs to the binding-protein-dependent transport system permease family. FecCD subfamily.</text>
</comment>
<keyword evidence="4" id="KW-1003">Cell membrane</keyword>
<protein>
    <submittedName>
        <fullName evidence="9">Iron chelate uptake ABC transporter family permease subunit</fullName>
    </submittedName>
</protein>
<evidence type="ECO:0000256" key="4">
    <source>
        <dbReference type="ARBA" id="ARBA00022475"/>
    </source>
</evidence>
<dbReference type="AlphaFoldDB" id="A0A6N6VS49"/>
<dbReference type="GO" id="GO:0033214">
    <property type="term" value="P:siderophore-iron import into cell"/>
    <property type="evidence" value="ECO:0007669"/>
    <property type="project" value="TreeGrafter"/>
</dbReference>
<comment type="caution">
    <text evidence="9">The sequence shown here is derived from an EMBL/GenBank/DDBJ whole genome shotgun (WGS) entry which is preliminary data.</text>
</comment>
<feature type="transmembrane region" description="Helical" evidence="8">
    <location>
        <begin position="278"/>
        <end position="296"/>
    </location>
</feature>